<protein>
    <submittedName>
        <fullName evidence="1">Uncharacterized protein</fullName>
    </submittedName>
</protein>
<evidence type="ECO:0000313" key="2">
    <source>
        <dbReference type="Proteomes" id="UP001206925"/>
    </source>
</evidence>
<dbReference type="PANTHER" id="PTHR33704">
    <property type="entry name" value="PROTEIN HEAT INTOLERANT 4-RELATED"/>
    <property type="match status" value="1"/>
</dbReference>
<dbReference type="GO" id="GO:1900034">
    <property type="term" value="P:regulation of cellular response to heat"/>
    <property type="evidence" value="ECO:0007669"/>
    <property type="project" value="InterPro"/>
</dbReference>
<sequence length="258" mass="30748">MANLWGYRLFDWEFAWNTCFCDIPMWSRYVKKYRWNFSNLEDAFQKGGILCRKEVYIFTHIEVLSPEVNENIYIPVFFVIESSFPPSDKLAFKSLQTGEYEEIFEMKMLGMARDYFRRRHHIRPLVPFIQNPRSNDVGTTVDIVYQTQAEAEPLHFEYHWEEEPKRFTDALITFNLLPAAHKDSFQELLRERGEEGRRAYQEALPAQEKLRAQGIDAEAFENMRVYKFYPVATDDTPDISSVKTRFINRYYGDADFLF</sequence>
<comment type="caution">
    <text evidence="1">The sequence shown here is derived from an EMBL/GenBank/DDBJ whole genome shotgun (WGS) entry which is preliminary data.</text>
</comment>
<keyword evidence="2" id="KW-1185">Reference proteome</keyword>
<proteinExistence type="predicted"/>
<accession>A0AAD5BS53</accession>
<gene>
    <name evidence="1" type="ORF">M8C21_017984</name>
</gene>
<dbReference type="PANTHER" id="PTHR33704:SF1">
    <property type="entry name" value="PROTEIN HEAT INTOLERANT 4-RELATED"/>
    <property type="match status" value="1"/>
</dbReference>
<dbReference type="EMBL" id="JAMZMK010011239">
    <property type="protein sequence ID" value="KAI7728294.1"/>
    <property type="molecule type" value="Genomic_DNA"/>
</dbReference>
<dbReference type="AlphaFoldDB" id="A0AAD5BS53"/>
<evidence type="ECO:0000313" key="1">
    <source>
        <dbReference type="EMBL" id="KAI7728294.1"/>
    </source>
</evidence>
<dbReference type="InterPro" id="IPR039313">
    <property type="entry name" value="HIT4"/>
</dbReference>
<name>A0AAD5BS53_AMBAR</name>
<organism evidence="1 2">
    <name type="scientific">Ambrosia artemisiifolia</name>
    <name type="common">Common ragweed</name>
    <dbReference type="NCBI Taxonomy" id="4212"/>
    <lineage>
        <taxon>Eukaryota</taxon>
        <taxon>Viridiplantae</taxon>
        <taxon>Streptophyta</taxon>
        <taxon>Embryophyta</taxon>
        <taxon>Tracheophyta</taxon>
        <taxon>Spermatophyta</taxon>
        <taxon>Magnoliopsida</taxon>
        <taxon>eudicotyledons</taxon>
        <taxon>Gunneridae</taxon>
        <taxon>Pentapetalae</taxon>
        <taxon>asterids</taxon>
        <taxon>campanulids</taxon>
        <taxon>Asterales</taxon>
        <taxon>Asteraceae</taxon>
        <taxon>Asteroideae</taxon>
        <taxon>Heliantheae alliance</taxon>
        <taxon>Heliantheae</taxon>
        <taxon>Ambrosia</taxon>
    </lineage>
</organism>
<reference evidence="1" key="1">
    <citation type="submission" date="2022-06" db="EMBL/GenBank/DDBJ databases">
        <title>Uncovering the hologenomic basis of an extraordinary plant invasion.</title>
        <authorList>
            <person name="Bieker V.C."/>
            <person name="Martin M.D."/>
            <person name="Gilbert T."/>
            <person name="Hodgins K."/>
            <person name="Battlay P."/>
            <person name="Petersen B."/>
            <person name="Wilson J."/>
        </authorList>
    </citation>
    <scope>NUCLEOTIDE SEQUENCE</scope>
    <source>
        <strain evidence="1">AA19_3_7</strain>
        <tissue evidence="1">Leaf</tissue>
    </source>
</reference>
<dbReference type="Proteomes" id="UP001206925">
    <property type="component" value="Unassembled WGS sequence"/>
</dbReference>